<sequence length="288" mass="34608">MKLSGYFKYWGDDVEFYSPLIHNEYWEIYASKIFNYPHPNDAYLRNDMILGGPGFYFSERFKKKFHVFRELPEWAEHIYPDYELYHSDYAMGYITKGCLRSCEWCIVPKIEGMIHKNAELEEFCKDQAKVRLLDNNILAYKDHITELKKLRDSEKRIDFNQGLDIRLITSENAKLLHEIKRWKGIRLRFAFDDLSLKKIIQYKLEILNDTGISNGTIQFYVLIGFNTIHQENLERVLILKRKGIGIFVMPFNKMDPYQKAFARWVNRHYYKYQTWEEYTSNKPLLAEV</sequence>
<organism evidence="1">
    <name type="scientific">marine sediment metagenome</name>
    <dbReference type="NCBI Taxonomy" id="412755"/>
    <lineage>
        <taxon>unclassified sequences</taxon>
        <taxon>metagenomes</taxon>
        <taxon>ecological metagenomes</taxon>
    </lineage>
</organism>
<name>A0A0F9IQ62_9ZZZZ</name>
<protein>
    <recommendedName>
        <fullName evidence="2">Radical SAM core domain-containing protein</fullName>
    </recommendedName>
</protein>
<dbReference type="EMBL" id="LAZR01013427">
    <property type="protein sequence ID" value="KKM22009.1"/>
    <property type="molecule type" value="Genomic_DNA"/>
</dbReference>
<dbReference type="Gene3D" id="3.30.750.210">
    <property type="match status" value="1"/>
</dbReference>
<evidence type="ECO:0000313" key="1">
    <source>
        <dbReference type="EMBL" id="KKM22009.1"/>
    </source>
</evidence>
<dbReference type="AlphaFoldDB" id="A0A0F9IQ62"/>
<comment type="caution">
    <text evidence="1">The sequence shown here is derived from an EMBL/GenBank/DDBJ whole genome shotgun (WGS) entry which is preliminary data.</text>
</comment>
<gene>
    <name evidence="1" type="ORF">LCGC14_1629720</name>
</gene>
<accession>A0A0F9IQ62</accession>
<evidence type="ECO:0008006" key="2">
    <source>
        <dbReference type="Google" id="ProtNLM"/>
    </source>
</evidence>
<reference evidence="1" key="1">
    <citation type="journal article" date="2015" name="Nature">
        <title>Complex archaea that bridge the gap between prokaryotes and eukaryotes.</title>
        <authorList>
            <person name="Spang A."/>
            <person name="Saw J.H."/>
            <person name="Jorgensen S.L."/>
            <person name="Zaremba-Niedzwiedzka K."/>
            <person name="Martijn J."/>
            <person name="Lind A.E."/>
            <person name="van Eijk R."/>
            <person name="Schleper C."/>
            <person name="Guy L."/>
            <person name="Ettema T.J."/>
        </authorList>
    </citation>
    <scope>NUCLEOTIDE SEQUENCE</scope>
</reference>
<proteinExistence type="predicted"/>